<evidence type="ECO:0000313" key="2">
    <source>
        <dbReference type="Proteomes" id="UP001162131"/>
    </source>
</evidence>
<keyword evidence="2" id="KW-1185">Reference proteome</keyword>
<name>A0AAU9JV37_9CILI</name>
<proteinExistence type="predicted"/>
<evidence type="ECO:0000313" key="1">
    <source>
        <dbReference type="EMBL" id="CAG9331623.1"/>
    </source>
</evidence>
<organism evidence="1 2">
    <name type="scientific">Blepharisma stoltei</name>
    <dbReference type="NCBI Taxonomy" id="1481888"/>
    <lineage>
        <taxon>Eukaryota</taxon>
        <taxon>Sar</taxon>
        <taxon>Alveolata</taxon>
        <taxon>Ciliophora</taxon>
        <taxon>Postciliodesmatophora</taxon>
        <taxon>Heterotrichea</taxon>
        <taxon>Heterotrichida</taxon>
        <taxon>Blepharismidae</taxon>
        <taxon>Blepharisma</taxon>
    </lineage>
</organism>
<reference evidence="1" key="1">
    <citation type="submission" date="2021-09" db="EMBL/GenBank/DDBJ databases">
        <authorList>
            <consortium name="AG Swart"/>
            <person name="Singh M."/>
            <person name="Singh A."/>
            <person name="Seah K."/>
            <person name="Emmerich C."/>
        </authorList>
    </citation>
    <scope>NUCLEOTIDE SEQUENCE</scope>
    <source>
        <strain evidence="1">ATCC30299</strain>
    </source>
</reference>
<dbReference type="AlphaFoldDB" id="A0AAU9JV37"/>
<sequence length="492" mass="56771">MENYKKFPKAATKNLPPNYSEFSHLSLVSPPNQTFYLSFGISTLESLVRLNNSPVAKTSWKNLKFLNQKIQNKAKESGFENEFFIYENLISFLSSNDRFDGYDTLNVYMTENRQTSAKSLSMAIKCIFAYLCPETDVFNRRTNLSINEVMPFLHKFSEAVNIGIYIMAMTNHEFVLNKSMMPAPVSYLFYNSKAVQWGVLYHKDAAQLDSSPRDENFNFRSPFVHLPKIQFEKIKNNYKPPRPVILSSNTSKIEKRDQSVQTDDIFKQSVKVNISTQTTPKDLSHLNKVWDIVREMYSLSQIPNNITLELKASLEKISIEFEELQSEALFKLEERINIITGGGEKKSGCNHTDNEFLTPACGNRHCVPCLRDHIIFQKNTGVDKIKCFCNVEMSEADIATITKVRQSTKVHIWDRPNKVANQPTITVCQICKTPRKQMAYAEIRCQDHKVCVICHTENYRQGNGACPLKDREYSNEELRILQKYERDATRFD</sequence>
<dbReference type="EMBL" id="CAJZBQ010000053">
    <property type="protein sequence ID" value="CAG9331623.1"/>
    <property type="molecule type" value="Genomic_DNA"/>
</dbReference>
<protein>
    <recommendedName>
        <fullName evidence="3">RING-type domain-containing protein</fullName>
    </recommendedName>
</protein>
<accession>A0AAU9JV37</accession>
<gene>
    <name evidence="1" type="ORF">BSTOLATCC_MIC53688</name>
</gene>
<comment type="caution">
    <text evidence="1">The sequence shown here is derived from an EMBL/GenBank/DDBJ whole genome shotgun (WGS) entry which is preliminary data.</text>
</comment>
<evidence type="ECO:0008006" key="3">
    <source>
        <dbReference type="Google" id="ProtNLM"/>
    </source>
</evidence>
<dbReference type="Proteomes" id="UP001162131">
    <property type="component" value="Unassembled WGS sequence"/>
</dbReference>